<reference evidence="1 2" key="1">
    <citation type="journal article" date="2016" name="Nat. Commun.">
        <title>Thousands of microbial genomes shed light on interconnected biogeochemical processes in an aquifer system.</title>
        <authorList>
            <person name="Anantharaman K."/>
            <person name="Brown C.T."/>
            <person name="Hug L.A."/>
            <person name="Sharon I."/>
            <person name="Castelle C.J."/>
            <person name="Probst A.J."/>
            <person name="Thomas B.C."/>
            <person name="Singh A."/>
            <person name="Wilkins M.J."/>
            <person name="Karaoz U."/>
            <person name="Brodie E.L."/>
            <person name="Williams K.H."/>
            <person name="Hubbard S.S."/>
            <person name="Banfield J.F."/>
        </authorList>
    </citation>
    <scope>NUCLEOTIDE SEQUENCE [LARGE SCALE GENOMIC DNA]</scope>
</reference>
<name>A0A1F6VFC4_9PROT</name>
<dbReference type="Gene3D" id="2.60.40.1120">
    <property type="entry name" value="Carboxypeptidase-like, regulatory domain"/>
    <property type="match status" value="1"/>
</dbReference>
<accession>A0A1F6VFC4</accession>
<comment type="caution">
    <text evidence="1">The sequence shown here is derived from an EMBL/GenBank/DDBJ whole genome shotgun (WGS) entry which is preliminary data.</text>
</comment>
<evidence type="ECO:0000313" key="2">
    <source>
        <dbReference type="Proteomes" id="UP000179076"/>
    </source>
</evidence>
<gene>
    <name evidence="1" type="ORF">A2W18_01165</name>
</gene>
<dbReference type="Proteomes" id="UP000179076">
    <property type="component" value="Unassembled WGS sequence"/>
</dbReference>
<dbReference type="InterPro" id="IPR008969">
    <property type="entry name" value="CarboxyPept-like_regulatory"/>
</dbReference>
<evidence type="ECO:0000313" key="1">
    <source>
        <dbReference type="EMBL" id="OGI68353.1"/>
    </source>
</evidence>
<sequence>MASALCALPLTACAGLSGGPVEGRVLEANTHKPISDVIVVARWKSHLASYAHGKTVCYHVLTTTTNSEGQYQFPAWKEDITADWQKNIRPERVLIDAYKPGYHFDSVPRDRPNDRVLAPFTGGRGGERLLEIERTKQATVGCADPRANGKSLIPLYRALHDEAKPLAATREEESIVSGFLSWIKIIESSGKR</sequence>
<evidence type="ECO:0008006" key="3">
    <source>
        <dbReference type="Google" id="ProtNLM"/>
    </source>
</evidence>
<dbReference type="SUPFAM" id="SSF49464">
    <property type="entry name" value="Carboxypeptidase regulatory domain-like"/>
    <property type="match status" value="1"/>
</dbReference>
<proteinExistence type="predicted"/>
<organism evidence="1 2">
    <name type="scientific">Candidatus Muproteobacteria bacterium RBG_16_60_9</name>
    <dbReference type="NCBI Taxonomy" id="1817755"/>
    <lineage>
        <taxon>Bacteria</taxon>
        <taxon>Pseudomonadati</taxon>
        <taxon>Pseudomonadota</taxon>
        <taxon>Candidatus Muproteobacteria</taxon>
    </lineage>
</organism>
<dbReference type="AlphaFoldDB" id="A0A1F6VFC4"/>
<protein>
    <recommendedName>
        <fullName evidence="3">Carboxypeptidase regulatory-like domain-containing protein</fullName>
    </recommendedName>
</protein>
<dbReference type="EMBL" id="MFSP01000041">
    <property type="protein sequence ID" value="OGI68353.1"/>
    <property type="molecule type" value="Genomic_DNA"/>
</dbReference>